<dbReference type="RefSeq" id="WP_154407124.1">
    <property type="nucleotide sequence ID" value="NZ_VUNR01000014.1"/>
</dbReference>
<dbReference type="EMBL" id="VUNR01000014">
    <property type="protein sequence ID" value="MSU08963.1"/>
    <property type="molecule type" value="Genomic_DNA"/>
</dbReference>
<dbReference type="AlphaFoldDB" id="A0A6I2UBR5"/>
<keyword evidence="1" id="KW-0472">Membrane</keyword>
<keyword evidence="1" id="KW-1133">Transmembrane helix</keyword>
<evidence type="ECO:0000256" key="1">
    <source>
        <dbReference type="SAM" id="Phobius"/>
    </source>
</evidence>
<evidence type="ECO:0000313" key="3">
    <source>
        <dbReference type="Proteomes" id="UP000433181"/>
    </source>
</evidence>
<dbReference type="Proteomes" id="UP000433181">
    <property type="component" value="Unassembled WGS sequence"/>
</dbReference>
<feature type="transmembrane region" description="Helical" evidence="1">
    <location>
        <begin position="112"/>
        <end position="133"/>
    </location>
</feature>
<dbReference type="GeneID" id="96778896"/>
<keyword evidence="3" id="KW-1185">Reference proteome</keyword>
<keyword evidence="1" id="KW-0812">Transmembrane</keyword>
<name>A0A6I2UBR5_9FIRM</name>
<accession>A0A6I2UBR5</accession>
<proteinExistence type="predicted"/>
<gene>
    <name evidence="2" type="ORF">FYJ84_08200</name>
</gene>
<reference evidence="2 3" key="1">
    <citation type="submission" date="2019-08" db="EMBL/GenBank/DDBJ databases">
        <title>In-depth cultivation of the pig gut microbiome towards novel bacterial diversity and tailored functional studies.</title>
        <authorList>
            <person name="Wylensek D."/>
            <person name="Hitch T.C.A."/>
            <person name="Clavel T."/>
        </authorList>
    </citation>
    <scope>NUCLEOTIDE SEQUENCE [LARGE SCALE GENOMIC DNA]</scope>
    <source>
        <strain evidence="2 3">WCA-693-APC-5D-A</strain>
    </source>
</reference>
<sequence>MGRKLDEFIQKYLDIDNKVPAEYKEAVAEGLKNELKKEFFNDYRAELLSLKQDVNQQKANEIALRRFSEKIKALKQTVLNAIVISFLIGMLVNQTTDLITYFKIFDETARLLWTFVFIIVFLILAIGAVHFMYTNSLEEFTQTVFKEKGKNYE</sequence>
<organism evidence="2 3">
    <name type="scientific">Anaerovibrio slackiae</name>
    <dbReference type="NCBI Taxonomy" id="2652309"/>
    <lineage>
        <taxon>Bacteria</taxon>
        <taxon>Bacillati</taxon>
        <taxon>Bacillota</taxon>
        <taxon>Negativicutes</taxon>
        <taxon>Selenomonadales</taxon>
        <taxon>Selenomonadaceae</taxon>
        <taxon>Anaerovibrio</taxon>
    </lineage>
</organism>
<feature type="transmembrane region" description="Helical" evidence="1">
    <location>
        <begin position="73"/>
        <end position="92"/>
    </location>
</feature>
<evidence type="ECO:0000313" key="2">
    <source>
        <dbReference type="EMBL" id="MSU08963.1"/>
    </source>
</evidence>
<protein>
    <submittedName>
        <fullName evidence="2">Uncharacterized protein</fullName>
    </submittedName>
</protein>
<comment type="caution">
    <text evidence="2">The sequence shown here is derived from an EMBL/GenBank/DDBJ whole genome shotgun (WGS) entry which is preliminary data.</text>
</comment>